<keyword evidence="2" id="KW-1185">Reference proteome</keyword>
<comment type="caution">
    <text evidence="1">The sequence shown here is derived from an EMBL/GenBank/DDBJ whole genome shotgun (WGS) entry which is preliminary data.</text>
</comment>
<reference evidence="1" key="1">
    <citation type="journal article" date="2023" name="Mol. Ecol. Resour.">
        <title>Chromosome-level genome assembly of a triploid poplar Populus alba 'Berolinensis'.</title>
        <authorList>
            <person name="Chen S."/>
            <person name="Yu Y."/>
            <person name="Wang X."/>
            <person name="Wang S."/>
            <person name="Zhang T."/>
            <person name="Zhou Y."/>
            <person name="He R."/>
            <person name="Meng N."/>
            <person name="Wang Y."/>
            <person name="Liu W."/>
            <person name="Liu Z."/>
            <person name="Liu J."/>
            <person name="Guo Q."/>
            <person name="Huang H."/>
            <person name="Sederoff R.R."/>
            <person name="Wang G."/>
            <person name="Qu G."/>
            <person name="Chen S."/>
        </authorList>
    </citation>
    <scope>NUCLEOTIDE SEQUENCE</scope>
    <source>
        <strain evidence="1">SC-2020</strain>
    </source>
</reference>
<name>A0AAD6PUB0_9ROSI</name>
<dbReference type="Proteomes" id="UP001164929">
    <property type="component" value="Chromosome 17"/>
</dbReference>
<protein>
    <submittedName>
        <fullName evidence="1">Uncharacterized protein</fullName>
    </submittedName>
</protein>
<organism evidence="1 2">
    <name type="scientific">Populus alba x Populus x berolinensis</name>
    <dbReference type="NCBI Taxonomy" id="444605"/>
    <lineage>
        <taxon>Eukaryota</taxon>
        <taxon>Viridiplantae</taxon>
        <taxon>Streptophyta</taxon>
        <taxon>Embryophyta</taxon>
        <taxon>Tracheophyta</taxon>
        <taxon>Spermatophyta</taxon>
        <taxon>Magnoliopsida</taxon>
        <taxon>eudicotyledons</taxon>
        <taxon>Gunneridae</taxon>
        <taxon>Pentapetalae</taxon>
        <taxon>rosids</taxon>
        <taxon>fabids</taxon>
        <taxon>Malpighiales</taxon>
        <taxon>Salicaceae</taxon>
        <taxon>Saliceae</taxon>
        <taxon>Populus</taxon>
    </lineage>
</organism>
<dbReference type="AlphaFoldDB" id="A0AAD6PUB0"/>
<evidence type="ECO:0000313" key="1">
    <source>
        <dbReference type="EMBL" id="KAJ6959817.1"/>
    </source>
</evidence>
<gene>
    <name evidence="1" type="ORF">NC653_038008</name>
</gene>
<sequence>MVFATTMLLELALLDIFWQMLL</sequence>
<dbReference type="EMBL" id="JAQIZT010000017">
    <property type="protein sequence ID" value="KAJ6959817.1"/>
    <property type="molecule type" value="Genomic_DNA"/>
</dbReference>
<proteinExistence type="predicted"/>
<accession>A0AAD6PUB0</accession>
<evidence type="ECO:0000313" key="2">
    <source>
        <dbReference type="Proteomes" id="UP001164929"/>
    </source>
</evidence>